<dbReference type="InterPro" id="IPR036388">
    <property type="entry name" value="WH-like_DNA-bd_sf"/>
</dbReference>
<dbReference type="SMART" id="SM00344">
    <property type="entry name" value="HTH_ASNC"/>
    <property type="match status" value="2"/>
</dbReference>
<dbReference type="Gene3D" id="3.30.70.920">
    <property type="match status" value="2"/>
</dbReference>
<dbReference type="InterPro" id="IPR019887">
    <property type="entry name" value="Tscrpt_reg_AsnC/Lrp_C"/>
</dbReference>
<gene>
    <name evidence="5" type="primary">asnC_3</name>
    <name evidence="5" type="ORF">SCA03_60460</name>
</gene>
<evidence type="ECO:0000256" key="2">
    <source>
        <dbReference type="ARBA" id="ARBA00023125"/>
    </source>
</evidence>
<comment type="caution">
    <text evidence="5">The sequence shown here is derived from an EMBL/GenBank/DDBJ whole genome shotgun (WGS) entry which is preliminary data.</text>
</comment>
<evidence type="ECO:0000256" key="1">
    <source>
        <dbReference type="ARBA" id="ARBA00023015"/>
    </source>
</evidence>
<proteinExistence type="predicted"/>
<dbReference type="PANTHER" id="PTHR30154">
    <property type="entry name" value="LEUCINE-RESPONSIVE REGULATORY PROTEIN"/>
    <property type="match status" value="1"/>
</dbReference>
<dbReference type="SUPFAM" id="SSF54909">
    <property type="entry name" value="Dimeric alpha+beta barrel"/>
    <property type="match status" value="2"/>
</dbReference>
<dbReference type="InterPro" id="IPR011008">
    <property type="entry name" value="Dimeric_a/b-barrel"/>
</dbReference>
<protein>
    <submittedName>
        <fullName evidence="5">AsnC family transcriptional regulator</fullName>
    </submittedName>
</protein>
<reference evidence="5 6" key="1">
    <citation type="submission" date="2019-06" db="EMBL/GenBank/DDBJ databases">
        <title>Whole genome shotgun sequence of Streptomyces cacaoi subsp. cacaoi NBRC 12748.</title>
        <authorList>
            <person name="Hosoyama A."/>
            <person name="Uohara A."/>
            <person name="Ohji S."/>
            <person name="Ichikawa N."/>
        </authorList>
    </citation>
    <scope>NUCLEOTIDE SEQUENCE [LARGE SCALE GENOMIC DNA]</scope>
    <source>
        <strain evidence="5 6">NBRC 12748</strain>
    </source>
</reference>
<dbReference type="GO" id="GO:0043565">
    <property type="term" value="F:sequence-specific DNA binding"/>
    <property type="evidence" value="ECO:0007669"/>
    <property type="project" value="InterPro"/>
</dbReference>
<dbReference type="Pfam" id="PF13404">
    <property type="entry name" value="HTH_AsnC-type"/>
    <property type="match status" value="2"/>
</dbReference>
<dbReference type="Pfam" id="PF01037">
    <property type="entry name" value="AsnC_trans_reg"/>
    <property type="match status" value="1"/>
</dbReference>
<dbReference type="AlphaFoldDB" id="A0A4Y3R6Z3"/>
<dbReference type="EMBL" id="BJMM01000053">
    <property type="protein sequence ID" value="GEB53495.1"/>
    <property type="molecule type" value="Genomic_DNA"/>
</dbReference>
<keyword evidence="1" id="KW-0805">Transcription regulation</keyword>
<dbReference type="PANTHER" id="PTHR30154:SF34">
    <property type="entry name" value="TRANSCRIPTIONAL REGULATOR AZLB"/>
    <property type="match status" value="1"/>
</dbReference>
<dbReference type="InterPro" id="IPR019888">
    <property type="entry name" value="Tscrpt_reg_AsnC-like"/>
</dbReference>
<feature type="domain" description="HTH asnC-type" evidence="4">
    <location>
        <begin position="187"/>
        <end position="246"/>
    </location>
</feature>
<evidence type="ECO:0000256" key="3">
    <source>
        <dbReference type="ARBA" id="ARBA00023163"/>
    </source>
</evidence>
<evidence type="ECO:0000259" key="4">
    <source>
        <dbReference type="PROSITE" id="PS50956"/>
    </source>
</evidence>
<dbReference type="InterPro" id="IPR000485">
    <property type="entry name" value="AsnC-type_HTH_dom"/>
</dbReference>
<organism evidence="5 6">
    <name type="scientific">Streptomyces cacaoi</name>
    <dbReference type="NCBI Taxonomy" id="1898"/>
    <lineage>
        <taxon>Bacteria</taxon>
        <taxon>Bacillati</taxon>
        <taxon>Actinomycetota</taxon>
        <taxon>Actinomycetes</taxon>
        <taxon>Kitasatosporales</taxon>
        <taxon>Streptomycetaceae</taxon>
        <taxon>Streptomyces</taxon>
    </lineage>
</organism>
<evidence type="ECO:0000313" key="5">
    <source>
        <dbReference type="EMBL" id="GEB53495.1"/>
    </source>
</evidence>
<dbReference type="PROSITE" id="PS50956">
    <property type="entry name" value="HTH_ASNC_2"/>
    <property type="match status" value="1"/>
</dbReference>
<evidence type="ECO:0000313" key="6">
    <source>
        <dbReference type="Proteomes" id="UP000319210"/>
    </source>
</evidence>
<dbReference type="GO" id="GO:0043200">
    <property type="term" value="P:response to amino acid"/>
    <property type="evidence" value="ECO:0007669"/>
    <property type="project" value="TreeGrafter"/>
</dbReference>
<dbReference type="Proteomes" id="UP000319210">
    <property type="component" value="Unassembled WGS sequence"/>
</dbReference>
<keyword evidence="2" id="KW-0238">DNA-binding</keyword>
<accession>A0A4Y3R6Z3</accession>
<keyword evidence="3" id="KW-0804">Transcription</keyword>
<name>A0A4Y3R6Z3_STRCI</name>
<dbReference type="SUPFAM" id="SSF46785">
    <property type="entry name" value="Winged helix' DNA-binding domain"/>
    <property type="match status" value="2"/>
</dbReference>
<keyword evidence="6" id="KW-1185">Reference proteome</keyword>
<dbReference type="GO" id="GO:0005829">
    <property type="term" value="C:cytosol"/>
    <property type="evidence" value="ECO:0007669"/>
    <property type="project" value="TreeGrafter"/>
</dbReference>
<dbReference type="Gene3D" id="1.10.10.10">
    <property type="entry name" value="Winged helix-like DNA-binding domain superfamily/Winged helix DNA-binding domain"/>
    <property type="match status" value="2"/>
</dbReference>
<sequence>MESVGTSALSELDLRLLHALQIHPRAPWTVVGEALGVSAPTVARRWARLHEAGHAWVTAYHPQLHQGTHDPVSAYVAAECAPGTAAEAAHALARHPEVLSVELTAGACDLFITVGARDRAALADYLLGPLGQVPGLRRLTTSWVTRLWLEGSRWRLRTLDRTEARTLRDAADTALPRPRPAPSGERDPVDARMIALLAEDGRTSYARLADACGVTEATARRRLAALLRAGRLALRCDVSWEAAGWPVTATLWARVPGDRLEETARALTTLPQARLVASCVGEADLVLGLWLPAPSEVHRVAAQLARRFPGVEVVRWLTGLRSVKRIGRLLDSEGRAAGWIPRAD</sequence>
<dbReference type="RefSeq" id="WP_158102362.1">
    <property type="nucleotide sequence ID" value="NZ_BJMM01000053.1"/>
</dbReference>
<dbReference type="InterPro" id="IPR036390">
    <property type="entry name" value="WH_DNA-bd_sf"/>
</dbReference>
<dbReference type="PRINTS" id="PR00033">
    <property type="entry name" value="HTHASNC"/>
</dbReference>